<feature type="domain" description="HTH lysR-type" evidence="6">
    <location>
        <begin position="1"/>
        <end position="58"/>
    </location>
</feature>
<dbReference type="AlphaFoldDB" id="A0A4R3LZH7"/>
<dbReference type="SUPFAM" id="SSF53850">
    <property type="entry name" value="Periplasmic binding protein-like II"/>
    <property type="match status" value="1"/>
</dbReference>
<organism evidence="7 8">
    <name type="scientific">Aquabacter spiritensis</name>
    <dbReference type="NCBI Taxonomy" id="933073"/>
    <lineage>
        <taxon>Bacteria</taxon>
        <taxon>Pseudomonadati</taxon>
        <taxon>Pseudomonadota</taxon>
        <taxon>Alphaproteobacteria</taxon>
        <taxon>Hyphomicrobiales</taxon>
        <taxon>Xanthobacteraceae</taxon>
        <taxon>Aquabacter</taxon>
    </lineage>
</organism>
<dbReference type="RefSeq" id="WP_132030627.1">
    <property type="nucleotide sequence ID" value="NZ_SMAI01000003.1"/>
</dbReference>
<dbReference type="PANTHER" id="PTHR30419">
    <property type="entry name" value="HTH-TYPE TRANSCRIPTIONAL REGULATOR YBHD"/>
    <property type="match status" value="1"/>
</dbReference>
<dbReference type="InterPro" id="IPR000847">
    <property type="entry name" value="LysR_HTH_N"/>
</dbReference>
<evidence type="ECO:0000256" key="2">
    <source>
        <dbReference type="ARBA" id="ARBA00023015"/>
    </source>
</evidence>
<dbReference type="InterPro" id="IPR005119">
    <property type="entry name" value="LysR_subst-bd"/>
</dbReference>
<evidence type="ECO:0000256" key="4">
    <source>
        <dbReference type="ARBA" id="ARBA00023163"/>
    </source>
</evidence>
<keyword evidence="3" id="KW-0238">DNA-binding</keyword>
<dbReference type="Gene3D" id="1.10.10.10">
    <property type="entry name" value="Winged helix-like DNA-binding domain superfamily/Winged helix DNA-binding domain"/>
    <property type="match status" value="1"/>
</dbReference>
<dbReference type="OrthoDB" id="8679465at2"/>
<evidence type="ECO:0000313" key="7">
    <source>
        <dbReference type="EMBL" id="TCT06110.1"/>
    </source>
</evidence>
<name>A0A4R3LZH7_9HYPH</name>
<proteinExistence type="inferred from homology"/>
<evidence type="ECO:0000256" key="5">
    <source>
        <dbReference type="SAM" id="MobiDB-lite"/>
    </source>
</evidence>
<evidence type="ECO:0000313" key="8">
    <source>
        <dbReference type="Proteomes" id="UP000294664"/>
    </source>
</evidence>
<comment type="caution">
    <text evidence="7">The sequence shown here is derived from an EMBL/GenBank/DDBJ whole genome shotgun (WGS) entry which is preliminary data.</text>
</comment>
<comment type="similarity">
    <text evidence="1">Belongs to the LysR transcriptional regulatory family.</text>
</comment>
<dbReference type="PRINTS" id="PR00039">
    <property type="entry name" value="HTHLYSR"/>
</dbReference>
<dbReference type="InterPro" id="IPR050950">
    <property type="entry name" value="HTH-type_LysR_regulators"/>
</dbReference>
<keyword evidence="4" id="KW-0804">Transcription</keyword>
<dbReference type="InterPro" id="IPR036388">
    <property type="entry name" value="WH-like_DNA-bd_sf"/>
</dbReference>
<feature type="region of interest" description="Disordered" evidence="5">
    <location>
        <begin position="300"/>
        <end position="328"/>
    </location>
</feature>
<evidence type="ECO:0000256" key="3">
    <source>
        <dbReference type="ARBA" id="ARBA00023125"/>
    </source>
</evidence>
<dbReference type="FunFam" id="1.10.10.10:FF:000001">
    <property type="entry name" value="LysR family transcriptional regulator"/>
    <property type="match status" value="1"/>
</dbReference>
<dbReference type="Proteomes" id="UP000294664">
    <property type="component" value="Unassembled WGS sequence"/>
</dbReference>
<dbReference type="InterPro" id="IPR036390">
    <property type="entry name" value="WH_DNA-bd_sf"/>
</dbReference>
<sequence>MNDKQLEYFVRIAELGSFRKASEALRIAQPALTRQIKKLEEELGVALFNRGSRGIVTTPPGTLLLERARFIRRQTEQALADVMAEGTVPSGVVGFGAPPSIAEILFCPLSSAYLTLYPSVKLAFFEGVGHLRSWLLSGEIDIAILPNTRGITERHVGLENLVREPVYLVGRAGEFQPGSTCAWHDLLPLPLILAAPPSTVRGWLSALIAQSGEQLRIGVETESLQVQKKLVKAGLGYAVLPHSAVHGDFAAGDLTLCRVEGWLMDRVLAWRTDRPLSPAVQKMIEVTRKEMARLKEAGVFGATAQEAERRPSRRHARDRSDAGSASQT</sequence>
<dbReference type="SUPFAM" id="SSF46785">
    <property type="entry name" value="Winged helix' DNA-binding domain"/>
    <property type="match status" value="1"/>
</dbReference>
<keyword evidence="8" id="KW-1185">Reference proteome</keyword>
<reference evidence="7 8" key="1">
    <citation type="submission" date="2019-03" db="EMBL/GenBank/DDBJ databases">
        <title>Genomic Encyclopedia of Type Strains, Phase IV (KMG-IV): sequencing the most valuable type-strain genomes for metagenomic binning, comparative biology and taxonomic classification.</title>
        <authorList>
            <person name="Goeker M."/>
        </authorList>
    </citation>
    <scope>NUCLEOTIDE SEQUENCE [LARGE SCALE GENOMIC DNA]</scope>
    <source>
        <strain evidence="7 8">DSM 9035</strain>
    </source>
</reference>
<keyword evidence="2" id="KW-0805">Transcription regulation</keyword>
<dbReference type="Pfam" id="PF00126">
    <property type="entry name" value="HTH_1"/>
    <property type="match status" value="1"/>
</dbReference>
<dbReference type="GO" id="GO:0003677">
    <property type="term" value="F:DNA binding"/>
    <property type="evidence" value="ECO:0007669"/>
    <property type="project" value="UniProtKB-KW"/>
</dbReference>
<evidence type="ECO:0000256" key="1">
    <source>
        <dbReference type="ARBA" id="ARBA00009437"/>
    </source>
</evidence>
<evidence type="ECO:0000259" key="6">
    <source>
        <dbReference type="PROSITE" id="PS50931"/>
    </source>
</evidence>
<dbReference type="PROSITE" id="PS50931">
    <property type="entry name" value="HTH_LYSR"/>
    <property type="match status" value="1"/>
</dbReference>
<protein>
    <submittedName>
        <fullName evidence="7">LysR family transcriptional regulator</fullName>
    </submittedName>
</protein>
<dbReference type="Pfam" id="PF03466">
    <property type="entry name" value="LysR_substrate"/>
    <property type="match status" value="1"/>
</dbReference>
<dbReference type="GO" id="GO:0005829">
    <property type="term" value="C:cytosol"/>
    <property type="evidence" value="ECO:0007669"/>
    <property type="project" value="TreeGrafter"/>
</dbReference>
<accession>A0A4R3LZH7</accession>
<dbReference type="EMBL" id="SMAI01000003">
    <property type="protein sequence ID" value="TCT06110.1"/>
    <property type="molecule type" value="Genomic_DNA"/>
</dbReference>
<dbReference type="Gene3D" id="3.40.190.290">
    <property type="match status" value="1"/>
</dbReference>
<gene>
    <name evidence="7" type="ORF">EDC64_103214</name>
</gene>
<dbReference type="GO" id="GO:0003700">
    <property type="term" value="F:DNA-binding transcription factor activity"/>
    <property type="evidence" value="ECO:0007669"/>
    <property type="project" value="InterPro"/>
</dbReference>